<proteinExistence type="predicted"/>
<protein>
    <recommendedName>
        <fullName evidence="5">F-box domain-containing protein</fullName>
    </recommendedName>
</protein>
<dbReference type="Proteomes" id="UP000006906">
    <property type="component" value="Chromosome 17"/>
</dbReference>
<feature type="region of interest" description="Disordered" evidence="2">
    <location>
        <begin position="511"/>
        <end position="556"/>
    </location>
</feature>
<feature type="compositionally biased region" description="Low complexity" evidence="2">
    <location>
        <begin position="692"/>
        <end position="702"/>
    </location>
</feature>
<feature type="region of interest" description="Disordered" evidence="2">
    <location>
        <begin position="670"/>
        <end position="712"/>
    </location>
</feature>
<dbReference type="InterPro" id="IPR032675">
    <property type="entry name" value="LRR_dom_sf"/>
</dbReference>
<organism evidence="3 4">
    <name type="scientific">Chlamydomonas reinhardtii</name>
    <name type="common">Chlamydomonas smithii</name>
    <dbReference type="NCBI Taxonomy" id="3055"/>
    <lineage>
        <taxon>Eukaryota</taxon>
        <taxon>Viridiplantae</taxon>
        <taxon>Chlorophyta</taxon>
        <taxon>core chlorophytes</taxon>
        <taxon>Chlorophyceae</taxon>
        <taxon>CS clade</taxon>
        <taxon>Chlamydomonadales</taxon>
        <taxon>Chlamydomonadaceae</taxon>
        <taxon>Chlamydomonas</taxon>
    </lineage>
</organism>
<dbReference type="Gramene" id="PNW70330">
    <property type="protein sequence ID" value="PNW70330"/>
    <property type="gene ID" value="CHLRE_17g715450v5"/>
</dbReference>
<evidence type="ECO:0000313" key="3">
    <source>
        <dbReference type="EMBL" id="PNW70330.1"/>
    </source>
</evidence>
<feature type="region of interest" description="Disordered" evidence="2">
    <location>
        <begin position="416"/>
        <end position="468"/>
    </location>
</feature>
<comment type="subcellular location">
    <subcellularLocation>
        <location evidence="1">Cytoplasm</location>
        <location evidence="1">Cytoskeleton</location>
        <location evidence="1">Cilium axoneme</location>
    </subcellularLocation>
</comment>
<dbReference type="Gene3D" id="3.80.10.10">
    <property type="entry name" value="Ribonuclease Inhibitor"/>
    <property type="match status" value="1"/>
</dbReference>
<feature type="region of interest" description="Disordered" evidence="2">
    <location>
        <begin position="761"/>
        <end position="785"/>
    </location>
</feature>
<feature type="compositionally biased region" description="Gly residues" evidence="2">
    <location>
        <begin position="670"/>
        <end position="691"/>
    </location>
</feature>
<reference evidence="3 4" key="1">
    <citation type="journal article" date="2007" name="Science">
        <title>The Chlamydomonas genome reveals the evolution of key animal and plant functions.</title>
        <authorList>
            <person name="Merchant S.S."/>
            <person name="Prochnik S.E."/>
            <person name="Vallon O."/>
            <person name="Harris E.H."/>
            <person name="Karpowicz S.J."/>
            <person name="Witman G.B."/>
            <person name="Terry A."/>
            <person name="Salamov A."/>
            <person name="Fritz-Laylin L.K."/>
            <person name="Marechal-Drouard L."/>
            <person name="Marshall W.F."/>
            <person name="Qu L.H."/>
            <person name="Nelson D.R."/>
            <person name="Sanderfoot A.A."/>
            <person name="Spalding M.H."/>
            <person name="Kapitonov V.V."/>
            <person name="Ren Q."/>
            <person name="Ferris P."/>
            <person name="Lindquist E."/>
            <person name="Shapiro H."/>
            <person name="Lucas S.M."/>
            <person name="Grimwood J."/>
            <person name="Schmutz J."/>
            <person name="Cardol P."/>
            <person name="Cerutti H."/>
            <person name="Chanfreau G."/>
            <person name="Chen C.L."/>
            <person name="Cognat V."/>
            <person name="Croft M.T."/>
            <person name="Dent R."/>
            <person name="Dutcher S."/>
            <person name="Fernandez E."/>
            <person name="Fukuzawa H."/>
            <person name="Gonzalez-Ballester D."/>
            <person name="Gonzalez-Halphen D."/>
            <person name="Hallmann A."/>
            <person name="Hanikenne M."/>
            <person name="Hippler M."/>
            <person name="Inwood W."/>
            <person name="Jabbari K."/>
            <person name="Kalanon M."/>
            <person name="Kuras R."/>
            <person name="Lefebvre P.A."/>
            <person name="Lemaire S.D."/>
            <person name="Lobanov A.V."/>
            <person name="Lohr M."/>
            <person name="Manuell A."/>
            <person name="Meier I."/>
            <person name="Mets L."/>
            <person name="Mittag M."/>
            <person name="Mittelmeier T."/>
            <person name="Moroney J.V."/>
            <person name="Moseley J."/>
            <person name="Napoli C."/>
            <person name="Nedelcu A.M."/>
            <person name="Niyogi K."/>
            <person name="Novoselov S.V."/>
            <person name="Paulsen I.T."/>
            <person name="Pazour G."/>
            <person name="Purton S."/>
            <person name="Ral J.P."/>
            <person name="Riano-Pachon D.M."/>
            <person name="Riekhof W."/>
            <person name="Rymarquis L."/>
            <person name="Schroda M."/>
            <person name="Stern D."/>
            <person name="Umen J."/>
            <person name="Willows R."/>
            <person name="Wilson N."/>
            <person name="Zimmer S.L."/>
            <person name="Allmer J."/>
            <person name="Balk J."/>
            <person name="Bisova K."/>
            <person name="Chen C.J."/>
            <person name="Elias M."/>
            <person name="Gendler K."/>
            <person name="Hauser C."/>
            <person name="Lamb M.R."/>
            <person name="Ledford H."/>
            <person name="Long J.C."/>
            <person name="Minagawa J."/>
            <person name="Page M.D."/>
            <person name="Pan J."/>
            <person name="Pootakham W."/>
            <person name="Roje S."/>
            <person name="Rose A."/>
            <person name="Stahlberg E."/>
            <person name="Terauchi A.M."/>
            <person name="Yang P."/>
            <person name="Ball S."/>
            <person name="Bowler C."/>
            <person name="Dieckmann C.L."/>
            <person name="Gladyshev V.N."/>
            <person name="Green P."/>
            <person name="Jorgensen R."/>
            <person name="Mayfield S."/>
            <person name="Mueller-Roeber B."/>
            <person name="Rajamani S."/>
            <person name="Sayre R.T."/>
            <person name="Brokstein P."/>
            <person name="Dubchak I."/>
            <person name="Goodstein D."/>
            <person name="Hornick L."/>
            <person name="Huang Y.W."/>
            <person name="Jhaveri J."/>
            <person name="Luo Y."/>
            <person name="Martinez D."/>
            <person name="Ngau W.C."/>
            <person name="Otillar B."/>
            <person name="Poliakov A."/>
            <person name="Porter A."/>
            <person name="Szajkowski L."/>
            <person name="Werner G."/>
            <person name="Zhou K."/>
            <person name="Grigoriev I.V."/>
            <person name="Rokhsar D.S."/>
            <person name="Grossman A.R."/>
        </authorList>
    </citation>
    <scope>NUCLEOTIDE SEQUENCE [LARGE SCALE GENOMIC DNA]</scope>
    <source>
        <strain evidence="4">CC-503</strain>
    </source>
</reference>
<evidence type="ECO:0008006" key="5">
    <source>
        <dbReference type="Google" id="ProtNLM"/>
    </source>
</evidence>
<dbReference type="GO" id="GO:0005930">
    <property type="term" value="C:axoneme"/>
    <property type="evidence" value="ECO:0007669"/>
    <property type="project" value="UniProtKB-SubCell"/>
</dbReference>
<keyword evidence="4" id="KW-1185">Reference proteome</keyword>
<dbReference type="SUPFAM" id="SSF52047">
    <property type="entry name" value="RNI-like"/>
    <property type="match status" value="1"/>
</dbReference>
<evidence type="ECO:0000313" key="4">
    <source>
        <dbReference type="Proteomes" id="UP000006906"/>
    </source>
</evidence>
<sequence length="785" mass="82336">MEYAHNLLDVLRILPVDARAAAFGESFSRRLAGCRLACRDLQQLHDSSITHVRLQPPAKQQPGLASPLAKFVRCSRLDVHGACYNIDPVSCTLAGTTPAARERITHLAVSGRVSNRLVGEAVAAQLPSLEVLELVCSEGFGACNQQGGICRILGGGLPNLQRLTLAQATEADLADLGALAACPQLRELALPTPLTGDNANPMRAALESLAQLQRLERLKLGMSIFTCSSGAQQLLTSLLASRSHRPPQLRTLMLVWSHNATPTLEVAFAPMSGTRAKGAKAVGWGMSCIHLGFGWIQRAESVFVPALLAAADSLKQLTIPQLIIREHYWTLARGALEPQAALPRLLARCERVEVDYLPSVCDSGFRDHHSRSVELLSAARLMGWPRVLDLRHGAWLCRDALLGVTGVTAEAAAAATSTGTAAQGPDGRELGLMPQQLGQGSGTGDGHRSGGVAASVGGGRPPLHLDTAGPGEVLREVVERLWVGAVRANGVEESTGGGANDVDSSFAYEGAASGSTMSTSGSGGTDNVEPLSPGLLLLRGKLPPAPKRSSLPGQTKRDADWAGWVENALSSCFAAPMAWRPSWQRLPDNLHNCIRDGTHVVAPATGWLLLECRSQADAELLAALASASGGATRLSAVAVPPDAGRSFVSVLKSQVLQVLMELWARSGAPGATGGGAAGSAGASGGGSGGGSTTSSTSTGRAPLRGTSSRVSRVSEGVLGRLQRLVELDHGVRGLWSEMQCQRPVRLRLRLWLQSCGVHVRSGGGEQGHVEEESAAPPEKQRRRAG</sequence>
<dbReference type="GeneID" id="66056987"/>
<gene>
    <name evidence="3" type="ORF">CHLRE_17g715450v5</name>
</gene>
<feature type="compositionally biased region" description="Low complexity" evidence="2">
    <location>
        <begin position="511"/>
        <end position="520"/>
    </location>
</feature>
<dbReference type="RefSeq" id="XP_042914607.1">
    <property type="nucleotide sequence ID" value="XM_043072148.1"/>
</dbReference>
<feature type="compositionally biased region" description="Low complexity" evidence="2">
    <location>
        <begin position="530"/>
        <end position="542"/>
    </location>
</feature>
<dbReference type="KEGG" id="cre:CHLRE_17g715450v5"/>
<dbReference type="AlphaFoldDB" id="A0A2K3CPX7"/>
<name>A0A2K3CPX7_CHLRE</name>
<dbReference type="EMBL" id="CM008978">
    <property type="protein sequence ID" value="PNW70330.1"/>
    <property type="molecule type" value="Genomic_DNA"/>
</dbReference>
<dbReference type="InParanoid" id="A0A2K3CPX7"/>
<evidence type="ECO:0000256" key="2">
    <source>
        <dbReference type="SAM" id="MobiDB-lite"/>
    </source>
</evidence>
<accession>A0A2K3CPX7</accession>
<dbReference type="OrthoDB" id="559316at2759"/>
<evidence type="ECO:0000256" key="1">
    <source>
        <dbReference type="ARBA" id="ARBA00004430"/>
    </source>
</evidence>